<gene>
    <name evidence="5" type="ORF">N0V87_008907</name>
</gene>
<evidence type="ECO:0000313" key="6">
    <source>
        <dbReference type="Proteomes" id="UP001140562"/>
    </source>
</evidence>
<dbReference type="InterPro" id="IPR029063">
    <property type="entry name" value="SAM-dependent_MTases_sf"/>
</dbReference>
<evidence type="ECO:0000256" key="1">
    <source>
        <dbReference type="ARBA" id="ARBA00022603"/>
    </source>
</evidence>
<proteinExistence type="predicted"/>
<dbReference type="OrthoDB" id="3436015at2759"/>
<sequence>MHDQVPTSNRTLVEKWYDANARCEEHRLDEGRLEFEVTKRVISSCIAGLGQKVVKILDVGGGPGRYAIHLAKHGHQVTLNDLSERSLSIAKQNAEKESVKLDGVVHGNALDIIEHATQASFDVVLCLGPLYHLLKPEERRTVVKNTISLAKPGGYIILAYVTVYAHLRDMARQDPSRLLKEWTFYEGYLESGKYNRRAGNESFHMYPKDLEQELGVAVDQVRVVKTVSCEGVLGFNNSKALANLSDAEMDKWVDIVMCSASEPETLNSADHILVVLQKTER</sequence>
<dbReference type="PANTHER" id="PTHR43464:SF19">
    <property type="entry name" value="UBIQUINONE BIOSYNTHESIS O-METHYLTRANSFERASE, MITOCHONDRIAL"/>
    <property type="match status" value="1"/>
</dbReference>
<keyword evidence="6" id="KW-1185">Reference proteome</keyword>
<keyword evidence="1" id="KW-0489">Methyltransferase</keyword>
<accession>A0A9W8WSS5</accession>
<dbReference type="PANTHER" id="PTHR43464">
    <property type="entry name" value="METHYLTRANSFERASE"/>
    <property type="match status" value="1"/>
</dbReference>
<name>A0A9W8WSS5_9PLEO</name>
<organism evidence="5 6">
    <name type="scientific">Didymella glomerata</name>
    <dbReference type="NCBI Taxonomy" id="749621"/>
    <lineage>
        <taxon>Eukaryota</taxon>
        <taxon>Fungi</taxon>
        <taxon>Dikarya</taxon>
        <taxon>Ascomycota</taxon>
        <taxon>Pezizomycotina</taxon>
        <taxon>Dothideomycetes</taxon>
        <taxon>Pleosporomycetidae</taxon>
        <taxon>Pleosporales</taxon>
        <taxon>Pleosporineae</taxon>
        <taxon>Didymellaceae</taxon>
        <taxon>Didymella</taxon>
    </lineage>
</organism>
<reference evidence="5" key="1">
    <citation type="submission" date="2022-10" db="EMBL/GenBank/DDBJ databases">
        <title>Tapping the CABI collections for fungal endophytes: first genome assemblies for Collariella, Neodidymelliopsis, Ascochyta clinopodiicola, Didymella pomorum, Didymosphaeria variabile, Neocosmospora piperis and Neocucurbitaria cava.</title>
        <authorList>
            <person name="Hill R."/>
        </authorList>
    </citation>
    <scope>NUCLEOTIDE SEQUENCE</scope>
    <source>
        <strain evidence="5">IMI 360193</strain>
    </source>
</reference>
<dbReference type="EMBL" id="JAPEUV010000138">
    <property type="protein sequence ID" value="KAJ4331796.1"/>
    <property type="molecule type" value="Genomic_DNA"/>
</dbReference>
<dbReference type="CDD" id="cd02440">
    <property type="entry name" value="AdoMet_MTases"/>
    <property type="match status" value="1"/>
</dbReference>
<comment type="caution">
    <text evidence="5">The sequence shown here is derived from an EMBL/GenBank/DDBJ whole genome shotgun (WGS) entry which is preliminary data.</text>
</comment>
<feature type="domain" description="Methyltransferase" evidence="4">
    <location>
        <begin position="56"/>
        <end position="154"/>
    </location>
</feature>
<dbReference type="SUPFAM" id="SSF53335">
    <property type="entry name" value="S-adenosyl-L-methionine-dependent methyltransferases"/>
    <property type="match status" value="1"/>
</dbReference>
<evidence type="ECO:0000256" key="2">
    <source>
        <dbReference type="ARBA" id="ARBA00022679"/>
    </source>
</evidence>
<protein>
    <recommendedName>
        <fullName evidence="4">Methyltransferase domain-containing protein</fullName>
    </recommendedName>
</protein>
<dbReference type="Gene3D" id="3.40.50.150">
    <property type="entry name" value="Vaccinia Virus protein VP39"/>
    <property type="match status" value="1"/>
</dbReference>
<dbReference type="AlphaFoldDB" id="A0A9W8WSS5"/>
<keyword evidence="3" id="KW-0949">S-adenosyl-L-methionine</keyword>
<dbReference type="InterPro" id="IPR041698">
    <property type="entry name" value="Methyltransf_25"/>
</dbReference>
<dbReference type="GO" id="GO:0008168">
    <property type="term" value="F:methyltransferase activity"/>
    <property type="evidence" value="ECO:0007669"/>
    <property type="project" value="UniProtKB-KW"/>
</dbReference>
<dbReference type="Proteomes" id="UP001140562">
    <property type="component" value="Unassembled WGS sequence"/>
</dbReference>
<dbReference type="Pfam" id="PF13649">
    <property type="entry name" value="Methyltransf_25"/>
    <property type="match status" value="1"/>
</dbReference>
<evidence type="ECO:0000256" key="3">
    <source>
        <dbReference type="ARBA" id="ARBA00022691"/>
    </source>
</evidence>
<evidence type="ECO:0000313" key="5">
    <source>
        <dbReference type="EMBL" id="KAJ4331796.1"/>
    </source>
</evidence>
<dbReference type="GO" id="GO:0032259">
    <property type="term" value="P:methylation"/>
    <property type="evidence" value="ECO:0007669"/>
    <property type="project" value="UniProtKB-KW"/>
</dbReference>
<keyword evidence="2" id="KW-0808">Transferase</keyword>
<evidence type="ECO:0000259" key="4">
    <source>
        <dbReference type="Pfam" id="PF13649"/>
    </source>
</evidence>